<evidence type="ECO:0000313" key="1">
    <source>
        <dbReference type="EMBL" id="EFN71173.1"/>
    </source>
</evidence>
<dbReference type="EMBL" id="GL437072">
    <property type="protein sequence ID" value="EFN71173.1"/>
    <property type="molecule type" value="Genomic_DNA"/>
</dbReference>
<gene>
    <name evidence="1" type="ORF">EAG_05410</name>
</gene>
<proteinExistence type="predicted"/>
<organism evidence="2">
    <name type="scientific">Camponotus floridanus</name>
    <name type="common">Florida carpenter ant</name>
    <dbReference type="NCBI Taxonomy" id="104421"/>
    <lineage>
        <taxon>Eukaryota</taxon>
        <taxon>Metazoa</taxon>
        <taxon>Ecdysozoa</taxon>
        <taxon>Arthropoda</taxon>
        <taxon>Hexapoda</taxon>
        <taxon>Insecta</taxon>
        <taxon>Pterygota</taxon>
        <taxon>Neoptera</taxon>
        <taxon>Endopterygota</taxon>
        <taxon>Hymenoptera</taxon>
        <taxon>Apocrita</taxon>
        <taxon>Aculeata</taxon>
        <taxon>Formicoidea</taxon>
        <taxon>Formicidae</taxon>
        <taxon>Formicinae</taxon>
        <taxon>Camponotus</taxon>
    </lineage>
</organism>
<evidence type="ECO:0000313" key="2">
    <source>
        <dbReference type="Proteomes" id="UP000000311"/>
    </source>
</evidence>
<dbReference type="Proteomes" id="UP000000311">
    <property type="component" value="Unassembled WGS sequence"/>
</dbReference>
<reference evidence="1 2" key="1">
    <citation type="journal article" date="2010" name="Science">
        <title>Genomic comparison of the ants Camponotus floridanus and Harpegnathos saltator.</title>
        <authorList>
            <person name="Bonasio R."/>
            <person name="Zhang G."/>
            <person name="Ye C."/>
            <person name="Mutti N.S."/>
            <person name="Fang X."/>
            <person name="Qin N."/>
            <person name="Donahue G."/>
            <person name="Yang P."/>
            <person name="Li Q."/>
            <person name="Li C."/>
            <person name="Zhang P."/>
            <person name="Huang Z."/>
            <person name="Berger S.L."/>
            <person name="Reinberg D."/>
            <person name="Wang J."/>
            <person name="Liebig J."/>
        </authorList>
    </citation>
    <scope>NUCLEOTIDE SEQUENCE [LARGE SCALE GENOMIC DNA]</scope>
    <source>
        <strain evidence="2">C129</strain>
    </source>
</reference>
<keyword evidence="2" id="KW-1185">Reference proteome</keyword>
<accession>E2A5Z2</accession>
<sequence length="193" mass="21797">MARNQDNEANVEAKENKAQTGGYEYALKARSWSPENFSTVPLQQQRGNRLVLVGQCITVRSMSKSTKQNPWPVFSLVTFDFSSYNGQVHASLGVRQREAGGKGVTQGATQKGVANEAERAYHDEQLRVHTEHRLRNKDSRGIAISSESNAIYHTDLYITPKFSDYSSIKNKVGFFPINIDDEINRKEKRCEIN</sequence>
<dbReference type="AlphaFoldDB" id="E2A5Z2"/>
<dbReference type="InParanoid" id="E2A5Z2"/>
<protein>
    <submittedName>
        <fullName evidence="1">Uncharacterized protein</fullName>
    </submittedName>
</protein>
<name>E2A5Z2_CAMFO</name>